<dbReference type="Proteomes" id="UP000521868">
    <property type="component" value="Unassembled WGS sequence"/>
</dbReference>
<dbReference type="AlphaFoldDB" id="A0A7X6I7I7"/>
<protein>
    <submittedName>
        <fullName evidence="1">Uncharacterized protein</fullName>
    </submittedName>
</protein>
<reference evidence="1 2" key="1">
    <citation type="journal article" date="2020" name="Nature">
        <title>Bacterial chemolithoautotrophy via manganese oxidation.</title>
        <authorList>
            <person name="Yu H."/>
            <person name="Leadbetter J.R."/>
        </authorList>
    </citation>
    <scope>NUCLEOTIDE SEQUENCE [LARGE SCALE GENOMIC DNA]</scope>
    <source>
        <strain evidence="1 2">RBP-1</strain>
    </source>
</reference>
<proteinExistence type="predicted"/>
<organism evidence="1 2">
    <name type="scientific">Ramlibacter lithotrophicus</name>
    <dbReference type="NCBI Taxonomy" id="2606681"/>
    <lineage>
        <taxon>Bacteria</taxon>
        <taxon>Pseudomonadati</taxon>
        <taxon>Pseudomonadota</taxon>
        <taxon>Betaproteobacteria</taxon>
        <taxon>Burkholderiales</taxon>
        <taxon>Comamonadaceae</taxon>
        <taxon>Ramlibacter</taxon>
    </lineage>
</organism>
<keyword evidence="2" id="KW-1185">Reference proteome</keyword>
<dbReference type="RefSeq" id="WP_168108673.1">
    <property type="nucleotide sequence ID" value="NZ_VTOX01000006.1"/>
</dbReference>
<sequence length="286" mass="31116">MVTSRADLTLSAALRVIAPLVTLLLREGVTYGHFATALKTTFLDAGLDVLQSSGARITDSSISTLTGVHRKDVRAWRTDSEAPSQTRTLSVAMAVFTRWMNDPAYRDRRGRPRVLDRQGSVGSFESLAAAVSNDVHSHTLLQELMRLGVVRRVEPRSPGSGDRVELCVDAFVPSKSAADMLQLLSDNVGDHLAAAVHNIVAAEAPMLEQSMFADELTPKSAAAIGALAREIWEKAVRDLVRQAAAASAQDAQRRDAHQRVRVGMYFYRAPQGAADERVRRQPHPGA</sequence>
<dbReference type="EMBL" id="VTOX01000006">
    <property type="protein sequence ID" value="NKE67556.1"/>
    <property type="molecule type" value="Genomic_DNA"/>
</dbReference>
<name>A0A7X6I7I7_9BURK</name>
<evidence type="ECO:0000313" key="1">
    <source>
        <dbReference type="EMBL" id="NKE67556.1"/>
    </source>
</evidence>
<accession>A0A7X6I7I7</accession>
<comment type="caution">
    <text evidence="1">The sequence shown here is derived from an EMBL/GenBank/DDBJ whole genome shotgun (WGS) entry which is preliminary data.</text>
</comment>
<evidence type="ECO:0000313" key="2">
    <source>
        <dbReference type="Proteomes" id="UP000521868"/>
    </source>
</evidence>
<dbReference type="InterPro" id="IPR045445">
    <property type="entry name" value="DUF6502"/>
</dbReference>
<gene>
    <name evidence="1" type="ORF">RAMLITH_17170</name>
</gene>
<dbReference type="Pfam" id="PF20112">
    <property type="entry name" value="DUF6502"/>
    <property type="match status" value="1"/>
</dbReference>